<keyword evidence="5" id="KW-1185">Reference proteome</keyword>
<protein>
    <submittedName>
        <fullName evidence="3">Uncharacterized protein</fullName>
    </submittedName>
</protein>
<comment type="caution">
    <text evidence="3">The sequence shown here is derived from an EMBL/GenBank/DDBJ whole genome shotgun (WGS) entry which is preliminary data.</text>
</comment>
<sequence>MSPDPINTNLSLTTSPPPEPPSSNGSSPSASAADRGNHELMVALKRTLTRLGIDASTGLAINDGTHEGALFHKRASASSASLIAALYQALKLHQAIASENGPTPEADEGALSGVSGAQNASTNDNGYRDLSAQIADLANLAGQIPHDDAERDEWDEWDWGFSDPVATSSTDTSTDESDPMMSAIAQLNQALQNHVAALSQDSGASVPLAAVLDGLSKETKSIRWRPVGALIDVQA</sequence>
<reference evidence="2 5" key="3">
    <citation type="submission" date="2024-01" db="EMBL/GenBank/DDBJ databases">
        <title>The diversity of rhizobia nodulating Mimosa spp. in eleven states of Brazil covering several biomes is determined by host plant, location, and edaphic factors.</title>
        <authorList>
            <person name="Rouws L."/>
            <person name="Barauna A."/>
            <person name="Beukes C."/>
            <person name="De Faria S.M."/>
            <person name="Gross E."/>
            <person name="Dos Reis Junior F.B."/>
            <person name="Simon M."/>
            <person name="Maluk M."/>
            <person name="Odee D.W."/>
            <person name="Kenicer G."/>
            <person name="Young J.P.W."/>
            <person name="Reis V.M."/>
            <person name="Zilli J."/>
            <person name="James E.K."/>
        </authorList>
    </citation>
    <scope>NUCLEOTIDE SEQUENCE [LARGE SCALE GENOMIC DNA]</scope>
    <source>
        <strain evidence="2 5">JPY530</strain>
    </source>
</reference>
<evidence type="ECO:0000313" key="2">
    <source>
        <dbReference type="EMBL" id="MEM5340030.1"/>
    </source>
</evidence>
<evidence type="ECO:0000313" key="5">
    <source>
        <dbReference type="Proteomes" id="UP001481677"/>
    </source>
</evidence>
<organism evidence="3 4">
    <name type="scientific">Paraburkholderia azotifigens</name>
    <dbReference type="NCBI Taxonomy" id="2057004"/>
    <lineage>
        <taxon>Bacteria</taxon>
        <taxon>Pseudomonadati</taxon>
        <taxon>Pseudomonadota</taxon>
        <taxon>Betaproteobacteria</taxon>
        <taxon>Burkholderiales</taxon>
        <taxon>Burkholderiaceae</taxon>
        <taxon>Paraburkholderia</taxon>
    </lineage>
</organism>
<feature type="region of interest" description="Disordered" evidence="1">
    <location>
        <begin position="99"/>
        <end position="122"/>
    </location>
</feature>
<dbReference type="Proteomes" id="UP001481677">
    <property type="component" value="Unassembled WGS sequence"/>
</dbReference>
<dbReference type="AlphaFoldDB" id="A0A5C6VNB3"/>
<dbReference type="Proteomes" id="UP000321776">
    <property type="component" value="Unassembled WGS sequence"/>
</dbReference>
<reference evidence="3 4" key="1">
    <citation type="journal article" date="2018" name="Int. J. Syst. Evol. Microbiol.">
        <title>Paraburkholderia azotifigens sp. nov., a nitrogen-fixing bacterium isolated from paddy soil.</title>
        <authorList>
            <person name="Choi G.M."/>
            <person name="Im W.T."/>
        </authorList>
    </citation>
    <scope>NUCLEOTIDE SEQUENCE [LARGE SCALE GENOMIC DNA]</scope>
    <source>
        <strain evidence="3 4">NF 2-5-3</strain>
    </source>
</reference>
<dbReference type="EMBL" id="JAZHGA010000006">
    <property type="protein sequence ID" value="MEM5340030.1"/>
    <property type="molecule type" value="Genomic_DNA"/>
</dbReference>
<gene>
    <name evidence="3" type="ORF">FRZ40_30970</name>
    <name evidence="2" type="ORF">V4C56_10355</name>
</gene>
<feature type="compositionally biased region" description="Low complexity" evidence="1">
    <location>
        <begin position="22"/>
        <end position="33"/>
    </location>
</feature>
<evidence type="ECO:0000313" key="4">
    <source>
        <dbReference type="Proteomes" id="UP000321776"/>
    </source>
</evidence>
<dbReference type="RefSeq" id="WP_147236635.1">
    <property type="nucleotide sequence ID" value="NZ_JAZHFZ010000050.1"/>
</dbReference>
<proteinExistence type="predicted"/>
<accession>A0A5C6VNB3</accession>
<reference evidence="3" key="2">
    <citation type="submission" date="2019-08" db="EMBL/GenBank/DDBJ databases">
        <authorList>
            <person name="Im W.-T."/>
        </authorList>
    </citation>
    <scope>NUCLEOTIDE SEQUENCE</scope>
    <source>
        <strain evidence="3">NF 2-5-3</strain>
    </source>
</reference>
<evidence type="ECO:0000256" key="1">
    <source>
        <dbReference type="SAM" id="MobiDB-lite"/>
    </source>
</evidence>
<dbReference type="EMBL" id="VOQS01000003">
    <property type="protein sequence ID" value="TXC84658.1"/>
    <property type="molecule type" value="Genomic_DNA"/>
</dbReference>
<name>A0A5C6VNB3_9BURK</name>
<evidence type="ECO:0000313" key="3">
    <source>
        <dbReference type="EMBL" id="TXC84658.1"/>
    </source>
</evidence>
<feature type="region of interest" description="Disordered" evidence="1">
    <location>
        <begin position="1"/>
        <end position="38"/>
    </location>
</feature>